<name>A0A2X3JCK2_9LIST</name>
<feature type="compositionally biased region" description="Basic and acidic residues" evidence="1">
    <location>
        <begin position="61"/>
        <end position="106"/>
    </location>
</feature>
<feature type="region of interest" description="Disordered" evidence="1">
    <location>
        <begin position="51"/>
        <end position="106"/>
    </location>
</feature>
<accession>A0A2X3JCK2</accession>
<evidence type="ECO:0000313" key="3">
    <source>
        <dbReference type="Proteomes" id="UP000250257"/>
    </source>
</evidence>
<dbReference type="RefSeq" id="WP_258404623.1">
    <property type="nucleotide sequence ID" value="NZ_UAWT01000049.1"/>
</dbReference>
<reference evidence="2 3" key="1">
    <citation type="submission" date="2018-06" db="EMBL/GenBank/DDBJ databases">
        <authorList>
            <consortium name="Pathogen Informatics"/>
            <person name="Doyle S."/>
        </authorList>
    </citation>
    <scope>NUCLEOTIDE SEQUENCE [LARGE SCALE GENOMIC DNA]</scope>
    <source>
        <strain evidence="2 3">NCTC13940</strain>
    </source>
</reference>
<dbReference type="AlphaFoldDB" id="A0A2X3JCK2"/>
<gene>
    <name evidence="2" type="ORF">NCTC13940_02784</name>
</gene>
<proteinExistence type="predicted"/>
<dbReference type="EMBL" id="UAWT01000049">
    <property type="protein sequence ID" value="SQC72070.1"/>
    <property type="molecule type" value="Genomic_DNA"/>
</dbReference>
<sequence length="106" mass="12055">MKRETRFSALYKANPDTALSISNATKEDALRRFTRYANMAGVDISKVLGTEAAGENTESAEDAKARREARRKERLANRSEKTVDPEREARRLAREARKKAKLDNKE</sequence>
<organism evidence="2 3">
    <name type="scientific">Listeria fleischmannii subsp. fleischmannii</name>
    <dbReference type="NCBI Taxonomy" id="1671902"/>
    <lineage>
        <taxon>Bacteria</taxon>
        <taxon>Bacillati</taxon>
        <taxon>Bacillota</taxon>
        <taxon>Bacilli</taxon>
        <taxon>Bacillales</taxon>
        <taxon>Listeriaceae</taxon>
        <taxon>Listeria</taxon>
    </lineage>
</organism>
<evidence type="ECO:0000313" key="2">
    <source>
        <dbReference type="EMBL" id="SQC72070.1"/>
    </source>
</evidence>
<protein>
    <submittedName>
        <fullName evidence="2">Uncharacterized protein</fullName>
    </submittedName>
</protein>
<evidence type="ECO:0000256" key="1">
    <source>
        <dbReference type="SAM" id="MobiDB-lite"/>
    </source>
</evidence>
<dbReference type="Proteomes" id="UP000250257">
    <property type="component" value="Unassembled WGS sequence"/>
</dbReference>